<gene>
    <name evidence="3" type="ORF">FHE65_19440</name>
    <name evidence="2" type="ORF">FHE65_19715</name>
</gene>
<comment type="caution">
    <text evidence="3">The sequence shown here is derived from an EMBL/GenBank/DDBJ whole genome shotgun (WGS) entry which is preliminary data.</text>
</comment>
<evidence type="ECO:0008006" key="5">
    <source>
        <dbReference type="Google" id="ProtNLM"/>
    </source>
</evidence>
<sequence length="67" mass="7074">MSDSPKSPSSHDPWVAVGRIGGGVLVYGALGYLLDLWWGTSFMVVIGIVFGAALGIYTVFAALQDRS</sequence>
<dbReference type="RefSeq" id="WP_139087631.1">
    <property type="nucleotide sequence ID" value="NZ_VDFR01000089.1"/>
</dbReference>
<dbReference type="OrthoDB" id="5193039at2"/>
<dbReference type="Proteomes" id="UP000306740">
    <property type="component" value="Unassembled WGS sequence"/>
</dbReference>
<name>A0A5C4MLX7_9ACTN</name>
<dbReference type="EMBL" id="VDFR01000090">
    <property type="protein sequence ID" value="TNC42875.1"/>
    <property type="molecule type" value="Genomic_DNA"/>
</dbReference>
<evidence type="ECO:0000313" key="3">
    <source>
        <dbReference type="EMBL" id="TNC43041.1"/>
    </source>
</evidence>
<proteinExistence type="predicted"/>
<evidence type="ECO:0000313" key="4">
    <source>
        <dbReference type="Proteomes" id="UP000306740"/>
    </source>
</evidence>
<dbReference type="AlphaFoldDB" id="A0A5C4MLX7"/>
<protein>
    <recommendedName>
        <fullName evidence="5">AtpZ/AtpI family protein</fullName>
    </recommendedName>
</protein>
<keyword evidence="1" id="KW-0812">Transmembrane</keyword>
<evidence type="ECO:0000313" key="2">
    <source>
        <dbReference type="EMBL" id="TNC42875.1"/>
    </source>
</evidence>
<keyword evidence="1" id="KW-0472">Membrane</keyword>
<accession>A0A5C4MLX7</accession>
<feature type="transmembrane region" description="Helical" evidence="1">
    <location>
        <begin position="36"/>
        <end position="63"/>
    </location>
</feature>
<dbReference type="EMBL" id="VDFR01000089">
    <property type="protein sequence ID" value="TNC43041.1"/>
    <property type="molecule type" value="Genomic_DNA"/>
</dbReference>
<evidence type="ECO:0000256" key="1">
    <source>
        <dbReference type="SAM" id="Phobius"/>
    </source>
</evidence>
<organism evidence="3 4">
    <name type="scientific">Mumia zhuanghuii</name>
    <dbReference type="NCBI Taxonomy" id="2585211"/>
    <lineage>
        <taxon>Bacteria</taxon>
        <taxon>Bacillati</taxon>
        <taxon>Actinomycetota</taxon>
        <taxon>Actinomycetes</taxon>
        <taxon>Propionibacteriales</taxon>
        <taxon>Nocardioidaceae</taxon>
        <taxon>Mumia</taxon>
    </lineage>
</organism>
<keyword evidence="1" id="KW-1133">Transmembrane helix</keyword>
<feature type="transmembrane region" description="Helical" evidence="1">
    <location>
        <begin position="12"/>
        <end position="30"/>
    </location>
</feature>
<reference evidence="3 4" key="1">
    <citation type="submission" date="2019-05" db="EMBL/GenBank/DDBJ databases">
        <title>Mumia sp. nov., isolated from the intestinal contents of plateau pika (Ochotona curzoniae) in the Qinghai-Tibet plateau of China.</title>
        <authorList>
            <person name="Tian Z."/>
        </authorList>
    </citation>
    <scope>NUCLEOTIDE SEQUENCE [LARGE SCALE GENOMIC DNA]</scope>
    <source>
        <strain evidence="4">527</strain>
        <strain evidence="3">Z527</strain>
    </source>
</reference>